<evidence type="ECO:0000256" key="1">
    <source>
        <dbReference type="SAM" id="MobiDB-lite"/>
    </source>
</evidence>
<evidence type="ECO:0000313" key="2">
    <source>
        <dbReference type="EMBL" id="NBE52298.1"/>
    </source>
</evidence>
<dbReference type="RefSeq" id="WP_161697099.1">
    <property type="nucleotide sequence ID" value="NZ_JAAAHS010000076.1"/>
</dbReference>
<evidence type="ECO:0000313" key="3">
    <source>
        <dbReference type="Proteomes" id="UP000598297"/>
    </source>
</evidence>
<feature type="region of interest" description="Disordered" evidence="1">
    <location>
        <begin position="87"/>
        <end position="109"/>
    </location>
</feature>
<keyword evidence="3" id="KW-1185">Reference proteome</keyword>
<dbReference type="EMBL" id="JAAAHS010000076">
    <property type="protein sequence ID" value="NBE52298.1"/>
    <property type="molecule type" value="Genomic_DNA"/>
</dbReference>
<gene>
    <name evidence="2" type="ORF">GUY60_12845</name>
</gene>
<dbReference type="PROSITE" id="PS51257">
    <property type="entry name" value="PROKAR_LIPOPROTEIN"/>
    <property type="match status" value="1"/>
</dbReference>
<dbReference type="Proteomes" id="UP000598297">
    <property type="component" value="Unassembled WGS sequence"/>
</dbReference>
<feature type="compositionally biased region" description="Low complexity" evidence="1">
    <location>
        <begin position="50"/>
        <end position="63"/>
    </location>
</feature>
<feature type="compositionally biased region" description="Gly residues" evidence="1">
    <location>
        <begin position="22"/>
        <end position="32"/>
    </location>
</feature>
<reference evidence="2" key="1">
    <citation type="submission" date="2020-01" db="EMBL/GenBank/DDBJ databases">
        <title>Whole-genome analyses of novel actinobacteria.</title>
        <authorList>
            <person name="Sahin N."/>
        </authorList>
    </citation>
    <scope>NUCLEOTIDE SEQUENCE</scope>
    <source>
        <strain evidence="2">YC537</strain>
    </source>
</reference>
<organism evidence="2 3">
    <name type="scientific">Streptomyces boluensis</name>
    <dbReference type="NCBI Taxonomy" id="1775135"/>
    <lineage>
        <taxon>Bacteria</taxon>
        <taxon>Bacillati</taxon>
        <taxon>Actinomycetota</taxon>
        <taxon>Actinomycetes</taxon>
        <taxon>Kitasatosporales</taxon>
        <taxon>Streptomycetaceae</taxon>
        <taxon>Streptomyces</taxon>
    </lineage>
</organism>
<sequence length="268" mass="28384">MDGRQVVGALAALVAVVGLAGCGGGDRPGEGGPDVLPKPTAVRTSPPAGPDLTTPTGPATAPGQDDALSSQQVFTGEELKKALLPDSAFGRNLEPGEAHTTPFESDREKRRSEWGFCLDAAPDEDPDWLGQGAYRGAITTAVSMYIDRKANEGHAVAEQTLTSLPLASARELMRVERDIREHCPSFASDAEAGSASEEYEVESVDGIGDEAFLETHTLNWEGEHTSYTLHVRVGGVLLTFSDGEGADRDHTFAWGAQLARHVGTTLYP</sequence>
<feature type="region of interest" description="Disordered" evidence="1">
    <location>
        <begin position="22"/>
        <end position="70"/>
    </location>
</feature>
<comment type="caution">
    <text evidence="2">The sequence shown here is derived from an EMBL/GenBank/DDBJ whole genome shotgun (WGS) entry which is preliminary data.</text>
</comment>
<accession>A0A964XM79</accession>
<dbReference type="AlphaFoldDB" id="A0A964XM79"/>
<protein>
    <recommendedName>
        <fullName evidence="4">Lipoprotein</fullName>
    </recommendedName>
</protein>
<dbReference type="OrthoDB" id="4196224at2"/>
<name>A0A964XM79_9ACTN</name>
<evidence type="ECO:0008006" key="4">
    <source>
        <dbReference type="Google" id="ProtNLM"/>
    </source>
</evidence>
<proteinExistence type="predicted"/>